<dbReference type="Proteomes" id="UP000528824">
    <property type="component" value="Unassembled WGS sequence"/>
</dbReference>
<keyword evidence="3" id="KW-0812">Transmembrane</keyword>
<organism evidence="4 5">
    <name type="scientific">Rhizobium lentis</name>
    <dbReference type="NCBI Taxonomy" id="1138194"/>
    <lineage>
        <taxon>Bacteria</taxon>
        <taxon>Pseudomonadati</taxon>
        <taxon>Pseudomonadota</taxon>
        <taxon>Alphaproteobacteria</taxon>
        <taxon>Hyphomicrobiales</taxon>
        <taxon>Rhizobiaceae</taxon>
        <taxon>Rhizobium/Agrobacterium group</taxon>
        <taxon>Rhizobium</taxon>
    </lineage>
</organism>
<dbReference type="Pfam" id="PF11014">
    <property type="entry name" value="DUF2852"/>
    <property type="match status" value="1"/>
</dbReference>
<keyword evidence="5" id="KW-1185">Reference proteome</keyword>
<evidence type="ECO:0008006" key="6">
    <source>
        <dbReference type="Google" id="ProtNLM"/>
    </source>
</evidence>
<dbReference type="InterPro" id="IPR021273">
    <property type="entry name" value="DUF2852"/>
</dbReference>
<evidence type="ECO:0000256" key="1">
    <source>
        <dbReference type="SAM" id="Coils"/>
    </source>
</evidence>
<dbReference type="EMBL" id="JACHBC010000018">
    <property type="protein sequence ID" value="MBB5564215.1"/>
    <property type="molecule type" value="Genomic_DNA"/>
</dbReference>
<proteinExistence type="predicted"/>
<accession>A0A7W8XJW5</accession>
<evidence type="ECO:0000313" key="5">
    <source>
        <dbReference type="Proteomes" id="UP000528824"/>
    </source>
</evidence>
<evidence type="ECO:0000256" key="3">
    <source>
        <dbReference type="SAM" id="Phobius"/>
    </source>
</evidence>
<gene>
    <name evidence="4" type="ORF">GGI59_005923</name>
</gene>
<reference evidence="4 5" key="1">
    <citation type="submission" date="2020-08" db="EMBL/GenBank/DDBJ databases">
        <title>Genomic Encyclopedia of Type Strains, Phase IV (KMG-V): Genome sequencing to study the core and pangenomes of soil and plant-associated prokaryotes.</title>
        <authorList>
            <person name="Whitman W."/>
        </authorList>
    </citation>
    <scope>NUCLEOTIDE SEQUENCE [LARGE SCALE GENOMIC DNA]</scope>
    <source>
        <strain evidence="4 5">SEMIA 4034</strain>
    </source>
</reference>
<feature type="compositionally biased region" description="Basic and acidic residues" evidence="2">
    <location>
        <begin position="159"/>
        <end position="170"/>
    </location>
</feature>
<keyword evidence="1" id="KW-0175">Coiled coil</keyword>
<keyword evidence="3" id="KW-1133">Transmembrane helix</keyword>
<keyword evidence="3" id="KW-0472">Membrane</keyword>
<feature type="coiled-coil region" evidence="1">
    <location>
        <begin position="118"/>
        <end position="152"/>
    </location>
</feature>
<feature type="transmembrane region" description="Helical" evidence="3">
    <location>
        <begin position="51"/>
        <end position="74"/>
    </location>
</feature>
<evidence type="ECO:0000313" key="4">
    <source>
        <dbReference type="EMBL" id="MBB5564215.1"/>
    </source>
</evidence>
<sequence>MSDFAGNRLEACYYGNHIDFSVRHLAGRRTRGYRTMNQSALLRPDWTPATIALMILGFMVFWPLGLAMLAYIIFGERLRGFKRDVNQATDGFFASCRRSHGHHRPHFSTGNVAFDDWRKAELDRIEEERRKLDEMRKEFDEYLRELRRAKDQEEFDRFMRDRKNAKRDDNGGPVAEFQTP</sequence>
<protein>
    <recommendedName>
        <fullName evidence="6">DUF2852 domain-containing protein</fullName>
    </recommendedName>
</protein>
<comment type="caution">
    <text evidence="4">The sequence shown here is derived from an EMBL/GenBank/DDBJ whole genome shotgun (WGS) entry which is preliminary data.</text>
</comment>
<feature type="region of interest" description="Disordered" evidence="2">
    <location>
        <begin position="159"/>
        <end position="180"/>
    </location>
</feature>
<name>A0A7W8XJW5_9HYPH</name>
<dbReference type="AlphaFoldDB" id="A0A7W8XJW5"/>
<evidence type="ECO:0000256" key="2">
    <source>
        <dbReference type="SAM" id="MobiDB-lite"/>
    </source>
</evidence>